<evidence type="ECO:0000256" key="2">
    <source>
        <dbReference type="SAM" id="MobiDB-lite"/>
    </source>
</evidence>
<dbReference type="AlphaFoldDB" id="A0A1A1XYK4"/>
<name>A0A1A1XYK4_9MYCO</name>
<dbReference type="InterPro" id="IPR011010">
    <property type="entry name" value="DNA_brk_join_enz"/>
</dbReference>
<feature type="region of interest" description="Disordered" evidence="2">
    <location>
        <begin position="1"/>
        <end position="41"/>
    </location>
</feature>
<dbReference type="SUPFAM" id="SSF56349">
    <property type="entry name" value="DNA breaking-rejoining enzymes"/>
    <property type="match status" value="1"/>
</dbReference>
<feature type="compositionally biased region" description="Polar residues" evidence="2">
    <location>
        <begin position="1"/>
        <end position="10"/>
    </location>
</feature>
<evidence type="ECO:0008006" key="5">
    <source>
        <dbReference type="Google" id="ProtNLM"/>
    </source>
</evidence>
<dbReference type="Proteomes" id="UP000093779">
    <property type="component" value="Unassembled WGS sequence"/>
</dbReference>
<dbReference type="InterPro" id="IPR013762">
    <property type="entry name" value="Integrase-like_cat_sf"/>
</dbReference>
<keyword evidence="1" id="KW-0233">DNA recombination</keyword>
<organism evidence="3 4">
    <name type="scientific">Mycolicibacterium conceptionense</name>
    <dbReference type="NCBI Taxonomy" id="451644"/>
    <lineage>
        <taxon>Bacteria</taxon>
        <taxon>Bacillati</taxon>
        <taxon>Actinomycetota</taxon>
        <taxon>Actinomycetes</taxon>
        <taxon>Mycobacteriales</taxon>
        <taxon>Mycobacteriaceae</taxon>
        <taxon>Mycolicibacterium</taxon>
    </lineage>
</organism>
<evidence type="ECO:0000313" key="4">
    <source>
        <dbReference type="Proteomes" id="UP000093779"/>
    </source>
</evidence>
<reference evidence="3 4" key="1">
    <citation type="submission" date="2016-06" db="EMBL/GenBank/DDBJ databases">
        <authorList>
            <person name="Kjaerup R.B."/>
            <person name="Dalgaard T.S."/>
            <person name="Juul-Madsen H.R."/>
        </authorList>
    </citation>
    <scope>NUCLEOTIDE SEQUENCE [LARGE SCALE GENOMIC DNA]</scope>
    <source>
        <strain evidence="3 4">ACS1953</strain>
    </source>
</reference>
<protein>
    <recommendedName>
        <fullName evidence="5">Integrase</fullName>
    </recommendedName>
</protein>
<dbReference type="EMBL" id="LZHX01000035">
    <property type="protein sequence ID" value="OBF24163.1"/>
    <property type="molecule type" value="Genomic_DNA"/>
</dbReference>
<dbReference type="GO" id="GO:0015074">
    <property type="term" value="P:DNA integration"/>
    <property type="evidence" value="ECO:0007669"/>
    <property type="project" value="InterPro"/>
</dbReference>
<comment type="caution">
    <text evidence="3">The sequence shown here is derived from an EMBL/GenBank/DDBJ whole genome shotgun (WGS) entry which is preliminary data.</text>
</comment>
<dbReference type="Gene3D" id="1.10.443.10">
    <property type="entry name" value="Intergrase catalytic core"/>
    <property type="match status" value="1"/>
</dbReference>
<dbReference type="GO" id="GO:0006310">
    <property type="term" value="P:DNA recombination"/>
    <property type="evidence" value="ECO:0007669"/>
    <property type="project" value="UniProtKB-KW"/>
</dbReference>
<dbReference type="RefSeq" id="WP_047036590.1">
    <property type="nucleotide sequence ID" value="NZ_JBEUKP010000002.1"/>
</dbReference>
<gene>
    <name evidence="3" type="ORF">A5726_10005</name>
</gene>
<dbReference type="GO" id="GO:0003677">
    <property type="term" value="F:DNA binding"/>
    <property type="evidence" value="ECO:0007669"/>
    <property type="project" value="InterPro"/>
</dbReference>
<evidence type="ECO:0000256" key="1">
    <source>
        <dbReference type="ARBA" id="ARBA00023172"/>
    </source>
</evidence>
<proteinExistence type="predicted"/>
<evidence type="ECO:0000313" key="3">
    <source>
        <dbReference type="EMBL" id="OBF24163.1"/>
    </source>
</evidence>
<sequence length="688" mass="75439">MTRELASTTPAWDPPFAPDEPVLPEARRIAPGPEPRFGDMPRWDLTAGGIAPNLSPSRAHLRFDDLPDDWVPIAKTLAMAMLQPTHAAVRDAHVYRSNRPYKIKSIQHALAELRYLAKWAGTRAYTADLSRWTDDHSKAYLASVRATRARTAEHSANDLLRHLVTFGPLMQNGGLRLQVGPSKTGSSGEIKTPVIPPDAFWPLIRACWTYIDVFAPDVLAARDEISTLDHGPHPDDRLTAQAVDRAIDSWLASPDGFIPLHIYTLGRGRAGEVNWDGLALCTTPRLHMTNFYNGRRGPIRMQRVRDAITAGMPTKFGYCSAQPAIVDRPDGSRGPWATGFDRVVVSKELTQIRNAAYIFVAIMTMMRDSEVQGIAAGAISTHYGAPAVTSILRKGQTGAGTPQRWWVSPPVVRALEVAERITRDPGRLFGSVRAGANRDLAGFDQHEQIRAFINWVNDHSPDNGLEPIPTTALAPHMFRRTMAVITANEPDGEIALGITLKHNATRALANATTSGYAAPTPEWAKEFEHHAKDATAGELVADWARHSDGENTARGPGATAFVNGLANVTDRAETTAAVGNERMLRNLLRDEFATIRLGTLNHCLGDPSKALCLEGASAAVKAGGPIPSMCQPATCRNSVITDKHLPIWQHEETDLVEKLKDKKMADVHRQRLEAQLADVRRITQQEPK</sequence>
<accession>A0A1A1XYK4</accession>